<feature type="chain" id="PRO_5020516067" evidence="1">
    <location>
        <begin position="17"/>
        <end position="91"/>
    </location>
</feature>
<keyword evidence="3" id="KW-1185">Reference proteome</keyword>
<dbReference type="EMBL" id="AZBU02000011">
    <property type="protein sequence ID" value="TKR61232.1"/>
    <property type="molecule type" value="Genomic_DNA"/>
</dbReference>
<comment type="caution">
    <text evidence="2">The sequence shown here is derived from an EMBL/GenBank/DDBJ whole genome shotgun (WGS) entry which is preliminary data.</text>
</comment>
<evidence type="ECO:0000313" key="2">
    <source>
        <dbReference type="EMBL" id="TKR61232.1"/>
    </source>
</evidence>
<keyword evidence="1" id="KW-0732">Signal</keyword>
<organism evidence="2 3">
    <name type="scientific">Steinernema carpocapsae</name>
    <name type="common">Entomopathogenic nematode</name>
    <dbReference type="NCBI Taxonomy" id="34508"/>
    <lineage>
        <taxon>Eukaryota</taxon>
        <taxon>Metazoa</taxon>
        <taxon>Ecdysozoa</taxon>
        <taxon>Nematoda</taxon>
        <taxon>Chromadorea</taxon>
        <taxon>Rhabditida</taxon>
        <taxon>Tylenchina</taxon>
        <taxon>Panagrolaimomorpha</taxon>
        <taxon>Strongyloidoidea</taxon>
        <taxon>Steinernematidae</taxon>
        <taxon>Steinernema</taxon>
    </lineage>
</organism>
<dbReference type="Proteomes" id="UP000298663">
    <property type="component" value="Unassembled WGS sequence"/>
</dbReference>
<proteinExistence type="predicted"/>
<accession>A0A4U5LYB7</accession>
<protein>
    <submittedName>
        <fullName evidence="2">Uncharacterized protein</fullName>
    </submittedName>
</protein>
<name>A0A4U5LYB7_STECR</name>
<gene>
    <name evidence="2" type="ORF">L596_028372</name>
</gene>
<evidence type="ECO:0000313" key="3">
    <source>
        <dbReference type="Proteomes" id="UP000298663"/>
    </source>
</evidence>
<sequence length="91" mass="10510">MKTLLLFVAFLAVALAQYTQNYNNNNQNRYPSYNQQQTYGQQYTTQNPYGYQQQGYPNQVFRDQNGRYINSAASTGVMWATALTVIAARFF</sequence>
<reference evidence="2 3" key="2">
    <citation type="journal article" date="2019" name="G3 (Bethesda)">
        <title>Hybrid Assembly of the Genome of the Entomopathogenic Nematode Steinernema carpocapsae Identifies the X-Chromosome.</title>
        <authorList>
            <person name="Serra L."/>
            <person name="Macchietto M."/>
            <person name="Macias-Munoz A."/>
            <person name="McGill C.J."/>
            <person name="Rodriguez I.M."/>
            <person name="Rodriguez B."/>
            <person name="Murad R."/>
            <person name="Mortazavi A."/>
        </authorList>
    </citation>
    <scope>NUCLEOTIDE SEQUENCE [LARGE SCALE GENOMIC DNA]</scope>
    <source>
        <strain evidence="2 3">ALL</strain>
    </source>
</reference>
<feature type="signal peptide" evidence="1">
    <location>
        <begin position="1"/>
        <end position="16"/>
    </location>
</feature>
<reference evidence="2 3" key="1">
    <citation type="journal article" date="2015" name="Genome Biol.">
        <title>Comparative genomics of Steinernema reveals deeply conserved gene regulatory networks.</title>
        <authorList>
            <person name="Dillman A.R."/>
            <person name="Macchietto M."/>
            <person name="Porter C.F."/>
            <person name="Rogers A."/>
            <person name="Williams B."/>
            <person name="Antoshechkin I."/>
            <person name="Lee M.M."/>
            <person name="Goodwin Z."/>
            <person name="Lu X."/>
            <person name="Lewis E.E."/>
            <person name="Goodrich-Blair H."/>
            <person name="Stock S.P."/>
            <person name="Adams B.J."/>
            <person name="Sternberg P.W."/>
            <person name="Mortazavi A."/>
        </authorList>
    </citation>
    <scope>NUCLEOTIDE SEQUENCE [LARGE SCALE GENOMIC DNA]</scope>
    <source>
        <strain evidence="2 3">ALL</strain>
    </source>
</reference>
<evidence type="ECO:0000256" key="1">
    <source>
        <dbReference type="SAM" id="SignalP"/>
    </source>
</evidence>
<dbReference type="AlphaFoldDB" id="A0A4U5LYB7"/>